<reference evidence="4" key="1">
    <citation type="journal article" date="2023" name="Science">
        <title>Genome structures resolve the early diversification of teleost fishes.</title>
        <authorList>
            <person name="Parey E."/>
            <person name="Louis A."/>
            <person name="Montfort J."/>
            <person name="Bouchez O."/>
            <person name="Roques C."/>
            <person name="Iampietro C."/>
            <person name="Lluch J."/>
            <person name="Castinel A."/>
            <person name="Donnadieu C."/>
            <person name="Desvignes T."/>
            <person name="Floi Bucao C."/>
            <person name="Jouanno E."/>
            <person name="Wen M."/>
            <person name="Mejri S."/>
            <person name="Dirks R."/>
            <person name="Jansen H."/>
            <person name="Henkel C."/>
            <person name="Chen W.J."/>
            <person name="Zahm M."/>
            <person name="Cabau C."/>
            <person name="Klopp C."/>
            <person name="Thompson A.W."/>
            <person name="Robinson-Rechavi M."/>
            <person name="Braasch I."/>
            <person name="Lecointre G."/>
            <person name="Bobe J."/>
            <person name="Postlethwait J.H."/>
            <person name="Berthelot C."/>
            <person name="Roest Crollius H."/>
            <person name="Guiguen Y."/>
        </authorList>
    </citation>
    <scope>NUCLEOTIDE SEQUENCE</scope>
    <source>
        <strain evidence="4">NC1722</strain>
    </source>
</reference>
<feature type="region of interest" description="Disordered" evidence="3">
    <location>
        <begin position="24"/>
        <end position="50"/>
    </location>
</feature>
<evidence type="ECO:0000256" key="1">
    <source>
        <dbReference type="ARBA" id="ARBA00006927"/>
    </source>
</evidence>
<protein>
    <recommendedName>
        <fullName evidence="2">Neurochondrin</fullName>
    </recommendedName>
</protein>
<keyword evidence="5" id="KW-1185">Reference proteome</keyword>
<dbReference type="GO" id="GO:0031175">
    <property type="term" value="P:neuron projection development"/>
    <property type="evidence" value="ECO:0007669"/>
    <property type="project" value="TreeGrafter"/>
</dbReference>
<dbReference type="EMBL" id="JAINUG010000261">
    <property type="protein sequence ID" value="KAJ8384969.1"/>
    <property type="molecule type" value="Genomic_DNA"/>
</dbReference>
<comment type="caution">
    <text evidence="4">The sequence shown here is derived from an EMBL/GenBank/DDBJ whole genome shotgun (WGS) entry which is preliminary data.</text>
</comment>
<dbReference type="InterPro" id="IPR008709">
    <property type="entry name" value="Neurochondrin"/>
</dbReference>
<gene>
    <name evidence="4" type="ORF">AAFF_G00196350</name>
</gene>
<feature type="region of interest" description="Disordered" evidence="3">
    <location>
        <begin position="170"/>
        <end position="197"/>
    </location>
</feature>
<evidence type="ECO:0000256" key="2">
    <source>
        <dbReference type="ARBA" id="ARBA00018324"/>
    </source>
</evidence>
<dbReference type="Pfam" id="PF05536">
    <property type="entry name" value="Neurochondrin"/>
    <property type="match status" value="1"/>
</dbReference>
<dbReference type="AlphaFoldDB" id="A0AAD7RIT5"/>
<dbReference type="Proteomes" id="UP001221898">
    <property type="component" value="Unassembled WGS sequence"/>
</dbReference>
<dbReference type="GO" id="GO:0030425">
    <property type="term" value="C:dendrite"/>
    <property type="evidence" value="ECO:0007669"/>
    <property type="project" value="TreeGrafter"/>
</dbReference>
<dbReference type="PANTHER" id="PTHR13109">
    <property type="entry name" value="NEUROCHONDRIN"/>
    <property type="match status" value="1"/>
</dbReference>
<organism evidence="4 5">
    <name type="scientific">Aldrovandia affinis</name>
    <dbReference type="NCBI Taxonomy" id="143900"/>
    <lineage>
        <taxon>Eukaryota</taxon>
        <taxon>Metazoa</taxon>
        <taxon>Chordata</taxon>
        <taxon>Craniata</taxon>
        <taxon>Vertebrata</taxon>
        <taxon>Euteleostomi</taxon>
        <taxon>Actinopterygii</taxon>
        <taxon>Neopterygii</taxon>
        <taxon>Teleostei</taxon>
        <taxon>Notacanthiformes</taxon>
        <taxon>Halosauridae</taxon>
        <taxon>Aldrovandia</taxon>
    </lineage>
</organism>
<evidence type="ECO:0000256" key="3">
    <source>
        <dbReference type="SAM" id="MobiDB-lite"/>
    </source>
</evidence>
<name>A0AAD7RIT5_9TELE</name>
<accession>A0AAD7RIT5</accession>
<dbReference type="PANTHER" id="PTHR13109:SF7">
    <property type="entry name" value="NEUROCHONDRIN"/>
    <property type="match status" value="1"/>
</dbReference>
<proteinExistence type="inferred from homology"/>
<comment type="similarity">
    <text evidence="1">Belongs to the neurochondrin family.</text>
</comment>
<evidence type="ECO:0000313" key="5">
    <source>
        <dbReference type="Proteomes" id="UP001221898"/>
    </source>
</evidence>
<evidence type="ECO:0000313" key="4">
    <source>
        <dbReference type="EMBL" id="KAJ8384969.1"/>
    </source>
</evidence>
<dbReference type="GO" id="GO:0048168">
    <property type="term" value="P:regulation of neuronal synaptic plasticity"/>
    <property type="evidence" value="ECO:0007669"/>
    <property type="project" value="TreeGrafter"/>
</dbReference>
<sequence length="197" mass="21095">MNRYDYVILSMVVDATRLATMAETGNHVGDNNSGPPGSEQRPTDSELTSSKREMLERCLHALIHAKNDSHTLAALLLITRLCPASQLDSETLRRVFEAIGLGLPARLLVTAVQDGTGTALPPEELLSLGAALLAALSTDPDMVAHPQLLSTIPLLLGLLVDGPCWTPQKKAQSQEVREGSVLTGPTRKRCRPGQTGD</sequence>
<feature type="compositionally biased region" description="Basic and acidic residues" evidence="3">
    <location>
        <begin position="41"/>
        <end position="50"/>
    </location>
</feature>